<keyword evidence="4" id="KW-0046">Antibiotic resistance</keyword>
<organism evidence="6 7">
    <name type="scientific">Ruminococcus flavefaciens</name>
    <dbReference type="NCBI Taxonomy" id="1265"/>
    <lineage>
        <taxon>Bacteria</taxon>
        <taxon>Bacillati</taxon>
        <taxon>Bacillota</taxon>
        <taxon>Clostridia</taxon>
        <taxon>Eubacteriales</taxon>
        <taxon>Oscillospiraceae</taxon>
        <taxon>Ruminococcus</taxon>
    </lineage>
</organism>
<sequence length="856" mass="96596">MKKITVGITAHVDSGKTTLAEAMLYKSGSIRNLGRVDSGNTALDTNSIERERGITIFSAQAELFTNDSRITLLDTPGHVDFLAETERTMCVLDYAILVISGTDGVQSHTSTLWNMLRKYEVPVFIFVNKMDLIGADQSFVINDLRNRLSQNIVDFTGDFGDIAENVSLCSEEIMNKYLESGTVDKNDIIQAITERRIFPCFFGSALKMQGVDEFLSVLDEFTCERQYKSDFGAKIYKISYDPKGSRLTHMKITGGSLKMRDELCYLDSDEIEQKSKISSIRFYTGEKFRTADNAEAGEICAVTGLIGTYAGQGIGSEHNSHDVLFEPVMTYRVIYPKDKNAFDVLKEMRLLEDEDPQLHICWNEQNRDIHIQIMGAVQLEVLVKLISERFGYTVSFENGAVTYKETIKATVEGVGHYEPLRHYAEAHILLEPMPRGSGVSFDTVCSEDELDRNWQRLILTHLSEKTHIGVLTGSPITDMKLTLVAGKAHLKHTEGGDFRQATYRAVRQGLRLAESVLLEPYYDYEIELPTENVGKAIADLQHMCAEFEAPESHGEMSIIRGNAPVSEINDYRSELIAYTHGNGNISFTLSGYKECHNTDDVIAKIGYDSDSDIENSADSIFCSHGAGYVVKWDEVYEHMHLPLSISNDEENENEEQRSVKAAKFIEKAVSDEELMAIFEMTYGKINRDPVRAFKKTKAVSIEDKKVRLPQYEGPDYLLVDGYNIIFAWDDLKKIAEENLDAARAELIHKMCNYQGYNGSELILVFDAYRVKGKHRDVEKYCNINIVYTKESETADSYIEKVSHELSKKHRVRVATSDGLEQMIILGNGAMRISATEFRKRVEAAESAIKEYIDTIK</sequence>
<reference evidence="6 7" key="1">
    <citation type="submission" date="2016-11" db="EMBL/GenBank/DDBJ databases">
        <authorList>
            <person name="Jaros S."/>
            <person name="Januszkiewicz K."/>
            <person name="Wedrychowicz H."/>
        </authorList>
    </citation>
    <scope>NUCLEOTIDE SEQUENCE [LARGE SCALE GENOMIC DNA]</scope>
    <source>
        <strain evidence="6 7">YL228</strain>
    </source>
</reference>
<dbReference type="EMBL" id="FPIP01000001">
    <property type="protein sequence ID" value="SFW15580.1"/>
    <property type="molecule type" value="Genomic_DNA"/>
</dbReference>
<dbReference type="InterPro" id="IPR000795">
    <property type="entry name" value="T_Tr_GTP-bd_dom"/>
</dbReference>
<keyword evidence="1" id="KW-0547">Nucleotide-binding</keyword>
<evidence type="ECO:0000256" key="1">
    <source>
        <dbReference type="ARBA" id="ARBA00022741"/>
    </source>
</evidence>
<dbReference type="Pfam" id="PF00679">
    <property type="entry name" value="EFG_C"/>
    <property type="match status" value="1"/>
</dbReference>
<dbReference type="SUPFAM" id="SSF50447">
    <property type="entry name" value="Translation proteins"/>
    <property type="match status" value="1"/>
</dbReference>
<dbReference type="CDD" id="cd10912">
    <property type="entry name" value="PIN_YacP-like"/>
    <property type="match status" value="1"/>
</dbReference>
<dbReference type="PANTHER" id="PTHR43261:SF1">
    <property type="entry name" value="RIBOSOME-RELEASING FACTOR 2, MITOCHONDRIAL"/>
    <property type="match status" value="1"/>
</dbReference>
<dbReference type="SMART" id="SM00889">
    <property type="entry name" value="EFG_IV"/>
    <property type="match status" value="1"/>
</dbReference>
<dbReference type="InterPro" id="IPR031157">
    <property type="entry name" value="G_TR_CS"/>
</dbReference>
<dbReference type="InterPro" id="IPR035647">
    <property type="entry name" value="EFG_III/V"/>
</dbReference>
<evidence type="ECO:0000313" key="6">
    <source>
        <dbReference type="EMBL" id="SFW15580.1"/>
    </source>
</evidence>
<dbReference type="Gene3D" id="2.40.30.10">
    <property type="entry name" value="Translation factors"/>
    <property type="match status" value="1"/>
</dbReference>
<dbReference type="CDD" id="cd03711">
    <property type="entry name" value="Tet_C"/>
    <property type="match status" value="1"/>
</dbReference>
<dbReference type="RefSeq" id="WP_081367762.1">
    <property type="nucleotide sequence ID" value="NZ_FPIP01000001.1"/>
</dbReference>
<dbReference type="Gene3D" id="3.30.70.870">
    <property type="entry name" value="Elongation Factor G (Translational Gtpase), domain 3"/>
    <property type="match status" value="1"/>
</dbReference>
<accession>A0A1K1LXH0</accession>
<evidence type="ECO:0000256" key="2">
    <source>
        <dbReference type="ARBA" id="ARBA00022917"/>
    </source>
</evidence>
<dbReference type="GO" id="GO:0003924">
    <property type="term" value="F:GTPase activity"/>
    <property type="evidence" value="ECO:0007669"/>
    <property type="project" value="InterPro"/>
</dbReference>
<evidence type="ECO:0000313" key="7">
    <source>
        <dbReference type="Proteomes" id="UP000183461"/>
    </source>
</evidence>
<dbReference type="PROSITE" id="PS00301">
    <property type="entry name" value="G_TR_1"/>
    <property type="match status" value="1"/>
</dbReference>
<dbReference type="InterPro" id="IPR005225">
    <property type="entry name" value="Small_GTP-bd"/>
</dbReference>
<dbReference type="InterPro" id="IPR020568">
    <property type="entry name" value="Ribosomal_Su5_D2-typ_SF"/>
</dbReference>
<dbReference type="Proteomes" id="UP000183461">
    <property type="component" value="Unassembled WGS sequence"/>
</dbReference>
<evidence type="ECO:0000259" key="5">
    <source>
        <dbReference type="PROSITE" id="PS51722"/>
    </source>
</evidence>
<dbReference type="GO" id="GO:0046677">
    <property type="term" value="P:response to antibiotic"/>
    <property type="evidence" value="ECO:0007669"/>
    <property type="project" value="UniProtKB-KW"/>
</dbReference>
<dbReference type="InterPro" id="IPR010298">
    <property type="entry name" value="YacP-like"/>
</dbReference>
<dbReference type="InterPro" id="IPR027417">
    <property type="entry name" value="P-loop_NTPase"/>
</dbReference>
<dbReference type="GO" id="GO:0006412">
    <property type="term" value="P:translation"/>
    <property type="evidence" value="ECO:0007669"/>
    <property type="project" value="UniProtKB-KW"/>
</dbReference>
<dbReference type="NCBIfam" id="TIGR00231">
    <property type="entry name" value="small_GTP"/>
    <property type="match status" value="1"/>
</dbReference>
<dbReference type="GO" id="GO:0005525">
    <property type="term" value="F:GTP binding"/>
    <property type="evidence" value="ECO:0007669"/>
    <property type="project" value="UniProtKB-KW"/>
</dbReference>
<dbReference type="Pfam" id="PF03764">
    <property type="entry name" value="EFG_IV"/>
    <property type="match status" value="1"/>
</dbReference>
<keyword evidence="3" id="KW-0342">GTP-binding</keyword>
<name>A0A1K1LXH0_RUMFL</name>
<dbReference type="Pfam" id="PF00009">
    <property type="entry name" value="GTP_EFTU"/>
    <property type="match status" value="1"/>
</dbReference>
<dbReference type="InterPro" id="IPR005517">
    <property type="entry name" value="Transl_elong_EFG/EF2_IV"/>
</dbReference>
<dbReference type="SUPFAM" id="SSF54211">
    <property type="entry name" value="Ribosomal protein S5 domain 2-like"/>
    <property type="match status" value="1"/>
</dbReference>
<dbReference type="InterPro" id="IPR014721">
    <property type="entry name" value="Ribsml_uS5_D2-typ_fold_subgr"/>
</dbReference>
<feature type="domain" description="Tr-type G" evidence="5">
    <location>
        <begin position="1"/>
        <end position="227"/>
    </location>
</feature>
<dbReference type="Gene3D" id="3.30.70.240">
    <property type="match status" value="1"/>
</dbReference>
<keyword evidence="2" id="KW-0648">Protein biosynthesis</keyword>
<proteinExistence type="predicted"/>
<dbReference type="SUPFAM" id="SSF54980">
    <property type="entry name" value="EF-G C-terminal domain-like"/>
    <property type="match status" value="2"/>
</dbReference>
<dbReference type="GO" id="GO:0032790">
    <property type="term" value="P:ribosome disassembly"/>
    <property type="evidence" value="ECO:0007669"/>
    <property type="project" value="TreeGrafter"/>
</dbReference>
<evidence type="ECO:0000256" key="4">
    <source>
        <dbReference type="ARBA" id="ARBA00023251"/>
    </source>
</evidence>
<dbReference type="InterPro" id="IPR009000">
    <property type="entry name" value="Transl_B-barrel_sf"/>
</dbReference>
<dbReference type="AlphaFoldDB" id="A0A1K1LXH0"/>
<dbReference type="PANTHER" id="PTHR43261">
    <property type="entry name" value="TRANSLATION ELONGATION FACTOR G-RELATED"/>
    <property type="match status" value="1"/>
</dbReference>
<protein>
    <submittedName>
        <fullName evidence="6">Small GTP-binding protein domain-containing protein</fullName>
    </submittedName>
</protein>
<dbReference type="SMART" id="SM00838">
    <property type="entry name" value="EFG_C"/>
    <property type="match status" value="1"/>
</dbReference>
<dbReference type="Gene3D" id="3.30.230.10">
    <property type="match status" value="1"/>
</dbReference>
<dbReference type="InterPro" id="IPR035650">
    <property type="entry name" value="Tet_C"/>
</dbReference>
<dbReference type="Pfam" id="PF05991">
    <property type="entry name" value="NYN_YacP"/>
    <property type="match status" value="1"/>
</dbReference>
<dbReference type="PROSITE" id="PS51722">
    <property type="entry name" value="G_TR_2"/>
    <property type="match status" value="1"/>
</dbReference>
<dbReference type="InterPro" id="IPR000640">
    <property type="entry name" value="EFG_V-like"/>
</dbReference>
<dbReference type="PRINTS" id="PR00315">
    <property type="entry name" value="ELONGATNFCT"/>
</dbReference>
<dbReference type="SUPFAM" id="SSF52540">
    <property type="entry name" value="P-loop containing nucleoside triphosphate hydrolases"/>
    <property type="match status" value="1"/>
</dbReference>
<evidence type="ECO:0000256" key="3">
    <source>
        <dbReference type="ARBA" id="ARBA00023134"/>
    </source>
</evidence>
<gene>
    <name evidence="6" type="ORF">SAMN02910280_0846</name>
</gene>
<dbReference type="Gene3D" id="3.40.50.300">
    <property type="entry name" value="P-loop containing nucleotide triphosphate hydrolases"/>
    <property type="match status" value="1"/>
</dbReference>